<dbReference type="InterPro" id="IPR019286">
    <property type="entry name" value="DUF2339_TM"/>
</dbReference>
<feature type="transmembrane region" description="Helical" evidence="2">
    <location>
        <begin position="452"/>
        <end position="469"/>
    </location>
</feature>
<feature type="transmembrane region" description="Helical" evidence="2">
    <location>
        <begin position="99"/>
        <end position="120"/>
    </location>
</feature>
<keyword evidence="1" id="KW-0175">Coiled coil</keyword>
<keyword evidence="2" id="KW-0472">Membrane</keyword>
<feature type="transmembrane region" description="Helical" evidence="2">
    <location>
        <begin position="235"/>
        <end position="254"/>
    </location>
</feature>
<reference evidence="3 4" key="1">
    <citation type="submission" date="2016-10" db="EMBL/GenBank/DDBJ databases">
        <authorList>
            <person name="de Groot N.N."/>
        </authorList>
    </citation>
    <scope>NUCLEOTIDE SEQUENCE [LARGE SCALE GENOMIC DNA]</scope>
    <source>
        <strain evidence="3 4">DSM 28286</strain>
    </source>
</reference>
<evidence type="ECO:0000256" key="2">
    <source>
        <dbReference type="SAM" id="Phobius"/>
    </source>
</evidence>
<dbReference type="OrthoDB" id="666059at2"/>
<organism evidence="3 4">
    <name type="scientific">Parafilimonas terrae</name>
    <dbReference type="NCBI Taxonomy" id="1465490"/>
    <lineage>
        <taxon>Bacteria</taxon>
        <taxon>Pseudomonadati</taxon>
        <taxon>Bacteroidota</taxon>
        <taxon>Chitinophagia</taxon>
        <taxon>Chitinophagales</taxon>
        <taxon>Chitinophagaceae</taxon>
        <taxon>Parafilimonas</taxon>
    </lineage>
</organism>
<name>A0A1I5RQZ9_9BACT</name>
<evidence type="ECO:0000313" key="3">
    <source>
        <dbReference type="EMBL" id="SFP60336.1"/>
    </source>
</evidence>
<dbReference type="PANTHER" id="PTHR38434:SF1">
    <property type="entry name" value="BLL2549 PROTEIN"/>
    <property type="match status" value="1"/>
</dbReference>
<feature type="transmembrane region" description="Helical" evidence="2">
    <location>
        <begin position="320"/>
        <end position="341"/>
    </location>
</feature>
<dbReference type="PANTHER" id="PTHR38434">
    <property type="entry name" value="BLL2549 PROTEIN"/>
    <property type="match status" value="1"/>
</dbReference>
<dbReference type="Proteomes" id="UP000199031">
    <property type="component" value="Unassembled WGS sequence"/>
</dbReference>
<feature type="transmembrane region" description="Helical" evidence="2">
    <location>
        <begin position="285"/>
        <end position="308"/>
    </location>
</feature>
<keyword evidence="2" id="KW-0812">Transmembrane</keyword>
<feature type="transmembrane region" description="Helical" evidence="2">
    <location>
        <begin position="132"/>
        <end position="152"/>
    </location>
</feature>
<evidence type="ECO:0000313" key="4">
    <source>
        <dbReference type="Proteomes" id="UP000199031"/>
    </source>
</evidence>
<gene>
    <name evidence="3" type="ORF">SAMN05444277_101350</name>
</gene>
<evidence type="ECO:0000256" key="1">
    <source>
        <dbReference type="SAM" id="Coils"/>
    </source>
</evidence>
<dbReference type="Pfam" id="PF10101">
    <property type="entry name" value="DUF2339"/>
    <property type="match status" value="1"/>
</dbReference>
<dbReference type="STRING" id="1465490.SAMN05444277_101350"/>
<feature type="transmembrane region" description="Helical" evidence="2">
    <location>
        <begin position="213"/>
        <end position="229"/>
    </location>
</feature>
<protein>
    <submittedName>
        <fullName evidence="3">Predicted membrane protein</fullName>
    </submittedName>
</protein>
<feature type="transmembrane region" description="Helical" evidence="2">
    <location>
        <begin position="261"/>
        <end position="279"/>
    </location>
</feature>
<sequence length="488" mass="54947">MHALVINKDYFSIDKWVCFNLKSLTSNMALSEMDDLKQQVKKLSQQLQQVQEELMQMQRRINKSDNHTVGPAKLPEPAASSAQAVKRSIALQRSVESFIGLKIINLVGIVVLLIGISIGVKYAIDKNLITPFARIILAYSASAVLLLLSFMLKKNYEGFSAILFSGAMASMYFTTYGAFTYYDFFSQILCFIIMAVIALYTASRSLQYNRQEIAVVGMVGAYAIPILISTNHENYLLLFSYILVMNAGILIISFKRSWKLLNLLALIITWSFFIGWLLARYKEAYQFYAVVFMSIYYILFLLSAFAFTITRKTRLSNQQLLHILINNFSLFISLLAIFSASSSNANAAAVTAFCALLFFSFAIAGNNFFHDEKVLNRIHYATALLLAVLWIGIQYSGLTITMLWMLLAIIVFIIGIITKTIWPRLAAILLVGLTLLKLVLLDSIFFTAVQKIIAYITIGTLLLVLSFFYQKFKAVLSADDENKTNISD</sequence>
<proteinExistence type="predicted"/>
<feature type="transmembrane region" description="Helical" evidence="2">
    <location>
        <begin position="347"/>
        <end position="366"/>
    </location>
</feature>
<dbReference type="EMBL" id="FOXQ01000001">
    <property type="protein sequence ID" value="SFP60336.1"/>
    <property type="molecule type" value="Genomic_DNA"/>
</dbReference>
<feature type="transmembrane region" description="Helical" evidence="2">
    <location>
        <begin position="378"/>
        <end position="395"/>
    </location>
</feature>
<feature type="coiled-coil region" evidence="1">
    <location>
        <begin position="26"/>
        <end position="67"/>
    </location>
</feature>
<keyword evidence="4" id="KW-1185">Reference proteome</keyword>
<feature type="transmembrane region" description="Helical" evidence="2">
    <location>
        <begin position="401"/>
        <end position="418"/>
    </location>
</feature>
<feature type="transmembrane region" description="Helical" evidence="2">
    <location>
        <begin position="159"/>
        <end position="178"/>
    </location>
</feature>
<keyword evidence="2" id="KW-1133">Transmembrane helix</keyword>
<feature type="transmembrane region" description="Helical" evidence="2">
    <location>
        <begin position="425"/>
        <end position="446"/>
    </location>
</feature>
<accession>A0A1I5RQZ9</accession>
<feature type="transmembrane region" description="Helical" evidence="2">
    <location>
        <begin position="184"/>
        <end position="201"/>
    </location>
</feature>
<dbReference type="AlphaFoldDB" id="A0A1I5RQZ9"/>